<evidence type="ECO:0000313" key="3">
    <source>
        <dbReference type="Proteomes" id="UP000053820"/>
    </source>
</evidence>
<dbReference type="InterPro" id="IPR000182">
    <property type="entry name" value="GNAT_dom"/>
</dbReference>
<dbReference type="AlphaFoldDB" id="A0A0C9W6W1"/>
<sequence length="180" mass="21158">MFTTNRLLLCPYTDADLNDLMRLWNDPLVQRLATTDELGPRGPRFKNTIRNHMDRAMFSAIIRLKETNEFMGQMTVHVLEQKNRDGTYGICLLPKFWSYGFGTEATQYIVDYSFRWLGLQRMSLTVFANNDRAIAVYQKAGFVMEGRKRACVWANNRWEDTLFMGVLRDEWIVRLSILQQ</sequence>
<name>A0A0C9W6W1_9AGAM</name>
<dbReference type="Gene3D" id="3.40.630.30">
    <property type="match status" value="1"/>
</dbReference>
<evidence type="ECO:0000313" key="2">
    <source>
        <dbReference type="EMBL" id="KIJ62728.1"/>
    </source>
</evidence>
<protein>
    <recommendedName>
        <fullName evidence="1">N-acetyltransferase domain-containing protein</fullName>
    </recommendedName>
</protein>
<accession>A0A0C9W6W1</accession>
<dbReference type="GO" id="GO:0016747">
    <property type="term" value="F:acyltransferase activity, transferring groups other than amino-acyl groups"/>
    <property type="evidence" value="ECO:0007669"/>
    <property type="project" value="InterPro"/>
</dbReference>
<dbReference type="SUPFAM" id="SSF55729">
    <property type="entry name" value="Acyl-CoA N-acyltransferases (Nat)"/>
    <property type="match status" value="1"/>
</dbReference>
<dbReference type="HOGENOM" id="CLU_013985_3_2_1"/>
<evidence type="ECO:0000259" key="1">
    <source>
        <dbReference type="PROSITE" id="PS51186"/>
    </source>
</evidence>
<dbReference type="Pfam" id="PF13302">
    <property type="entry name" value="Acetyltransf_3"/>
    <property type="match status" value="1"/>
</dbReference>
<gene>
    <name evidence="2" type="ORF">HYDPIDRAFT_41856</name>
</gene>
<proteinExistence type="predicted"/>
<dbReference type="EMBL" id="KN839854">
    <property type="protein sequence ID" value="KIJ62728.1"/>
    <property type="molecule type" value="Genomic_DNA"/>
</dbReference>
<dbReference type="PANTHER" id="PTHR43792">
    <property type="entry name" value="GNAT FAMILY, PUTATIVE (AFU_ORTHOLOGUE AFUA_3G00765)-RELATED-RELATED"/>
    <property type="match status" value="1"/>
</dbReference>
<dbReference type="InterPro" id="IPR051531">
    <property type="entry name" value="N-acetyltransferase"/>
</dbReference>
<organism evidence="2 3">
    <name type="scientific">Hydnomerulius pinastri MD-312</name>
    <dbReference type="NCBI Taxonomy" id="994086"/>
    <lineage>
        <taxon>Eukaryota</taxon>
        <taxon>Fungi</taxon>
        <taxon>Dikarya</taxon>
        <taxon>Basidiomycota</taxon>
        <taxon>Agaricomycotina</taxon>
        <taxon>Agaricomycetes</taxon>
        <taxon>Agaricomycetidae</taxon>
        <taxon>Boletales</taxon>
        <taxon>Boletales incertae sedis</taxon>
        <taxon>Leucogyrophana</taxon>
    </lineage>
</organism>
<dbReference type="Proteomes" id="UP000053820">
    <property type="component" value="Unassembled WGS sequence"/>
</dbReference>
<keyword evidence="3" id="KW-1185">Reference proteome</keyword>
<feature type="domain" description="N-acetyltransferase" evidence="1">
    <location>
        <begin position="7"/>
        <end position="169"/>
    </location>
</feature>
<dbReference type="PROSITE" id="PS51186">
    <property type="entry name" value="GNAT"/>
    <property type="match status" value="1"/>
</dbReference>
<dbReference type="OrthoDB" id="630895at2759"/>
<reference evidence="2 3" key="1">
    <citation type="submission" date="2014-04" db="EMBL/GenBank/DDBJ databases">
        <title>Evolutionary Origins and Diversification of the Mycorrhizal Mutualists.</title>
        <authorList>
            <consortium name="DOE Joint Genome Institute"/>
            <consortium name="Mycorrhizal Genomics Consortium"/>
            <person name="Kohler A."/>
            <person name="Kuo A."/>
            <person name="Nagy L.G."/>
            <person name="Floudas D."/>
            <person name="Copeland A."/>
            <person name="Barry K.W."/>
            <person name="Cichocki N."/>
            <person name="Veneault-Fourrey C."/>
            <person name="LaButti K."/>
            <person name="Lindquist E.A."/>
            <person name="Lipzen A."/>
            <person name="Lundell T."/>
            <person name="Morin E."/>
            <person name="Murat C."/>
            <person name="Riley R."/>
            <person name="Ohm R."/>
            <person name="Sun H."/>
            <person name="Tunlid A."/>
            <person name="Henrissat B."/>
            <person name="Grigoriev I.V."/>
            <person name="Hibbett D.S."/>
            <person name="Martin F."/>
        </authorList>
    </citation>
    <scope>NUCLEOTIDE SEQUENCE [LARGE SCALE GENOMIC DNA]</scope>
    <source>
        <strain evidence="2 3">MD-312</strain>
    </source>
</reference>
<dbReference type="InterPro" id="IPR016181">
    <property type="entry name" value="Acyl_CoA_acyltransferase"/>
</dbReference>